<keyword evidence="2" id="KW-0808">Transferase</keyword>
<accession>W8KR87</accession>
<feature type="domain" description="N-acetyltransferase" evidence="1">
    <location>
        <begin position="25"/>
        <end position="192"/>
    </location>
</feature>
<proteinExistence type="predicted"/>
<dbReference type="GO" id="GO:0016747">
    <property type="term" value="F:acyltransferase activity, transferring groups other than amino-acyl groups"/>
    <property type="evidence" value="ECO:0007669"/>
    <property type="project" value="InterPro"/>
</dbReference>
<name>W8KR87_9GAMM</name>
<dbReference type="Proteomes" id="UP000019442">
    <property type="component" value="Chromosome"/>
</dbReference>
<reference evidence="2 3" key="1">
    <citation type="journal article" date="2014" name="J Genomics">
        <title>Draft Genome Sequence of the Extremely Halophilic Phototrophic Purple Sulfur Bacterium Halorhodospira halochloris.</title>
        <authorList>
            <person name="Singh K.S."/>
            <person name="Kirksey J."/>
            <person name="Hoff W.D."/>
            <person name="Deole R."/>
        </authorList>
    </citation>
    <scope>NUCLEOTIDE SEQUENCE [LARGE SCALE GENOMIC DNA]</scope>
    <source>
        <strain evidence="2 3">A</strain>
    </source>
</reference>
<reference evidence="3" key="2">
    <citation type="submission" date="2014-02" db="EMBL/GenBank/DDBJ databases">
        <title>Draft Genome Sequence of extremely halophilic bacteria Halorhodospira halochloris.</title>
        <authorList>
            <person name="Singh K.S."/>
        </authorList>
    </citation>
    <scope>NUCLEOTIDE SEQUENCE [LARGE SCALE GENOMIC DNA]</scope>
    <source>
        <strain evidence="3">A</strain>
    </source>
</reference>
<dbReference type="KEGG" id="hhc:M911_10640"/>
<dbReference type="RefSeq" id="WP_025282003.1">
    <property type="nucleotide sequence ID" value="NZ_CP007268.1"/>
</dbReference>
<dbReference type="Gene3D" id="3.40.630.30">
    <property type="match status" value="1"/>
</dbReference>
<dbReference type="Pfam" id="PF00583">
    <property type="entry name" value="Acetyltransf_1"/>
    <property type="match status" value="1"/>
</dbReference>
<organism evidence="2 3">
    <name type="scientific">Ectothiorhodospira haloalkaliphila</name>
    <dbReference type="NCBI Taxonomy" id="421628"/>
    <lineage>
        <taxon>Bacteria</taxon>
        <taxon>Pseudomonadati</taxon>
        <taxon>Pseudomonadota</taxon>
        <taxon>Gammaproteobacteria</taxon>
        <taxon>Chromatiales</taxon>
        <taxon>Ectothiorhodospiraceae</taxon>
        <taxon>Ectothiorhodospira</taxon>
    </lineage>
</organism>
<dbReference type="SUPFAM" id="SSF55729">
    <property type="entry name" value="Acyl-CoA N-acyltransferases (Nat)"/>
    <property type="match status" value="1"/>
</dbReference>
<gene>
    <name evidence="2" type="ORF">M911_10640</name>
</gene>
<evidence type="ECO:0000313" key="2">
    <source>
        <dbReference type="EMBL" id="AHK79532.1"/>
    </source>
</evidence>
<dbReference type="CDD" id="cd04301">
    <property type="entry name" value="NAT_SF"/>
    <property type="match status" value="1"/>
</dbReference>
<dbReference type="EMBL" id="CP007268">
    <property type="protein sequence ID" value="AHK79532.1"/>
    <property type="molecule type" value="Genomic_DNA"/>
</dbReference>
<evidence type="ECO:0000313" key="3">
    <source>
        <dbReference type="Proteomes" id="UP000019442"/>
    </source>
</evidence>
<dbReference type="InterPro" id="IPR016181">
    <property type="entry name" value="Acyl_CoA_acyltransferase"/>
</dbReference>
<dbReference type="OrthoDB" id="187903at2"/>
<protein>
    <submittedName>
        <fullName evidence="2">Acetyltransferase</fullName>
    </submittedName>
</protein>
<dbReference type="PROSITE" id="PS51186">
    <property type="entry name" value="GNAT"/>
    <property type="match status" value="1"/>
</dbReference>
<dbReference type="InterPro" id="IPR000182">
    <property type="entry name" value="GNAT_dom"/>
</dbReference>
<dbReference type="PATRIC" id="fig|1354791.3.peg.2579"/>
<dbReference type="HOGENOM" id="CLU_120432_0_0_6"/>
<dbReference type="AlphaFoldDB" id="W8KR87"/>
<evidence type="ECO:0000259" key="1">
    <source>
        <dbReference type="PROSITE" id="PS51186"/>
    </source>
</evidence>
<sequence length="200" mass="23118">MTQPPRLERVPGPKAEPYLGSLARLRIRVFRDFPYLYDGDAAYETEYLATYFSCAESVVILARDGDQIVGASTALPLEYETDNVIAPFRQRGMAPERVFYLGESVLLPEYRGQGVGVRFFQEREAHAHSLGRFDRAAFCAVQRPADHPQRPAHYVPLDSFWEKRGYRKDPELVAHFSWKDLDEAEETTKPMTFWVKELRR</sequence>
<keyword evidence="3" id="KW-1185">Reference proteome</keyword>